<reference evidence="1 2" key="1">
    <citation type="submission" date="2017-11" db="EMBL/GenBank/DDBJ databases">
        <title>Comparitive Functional Genomics of Dry Heat Resistant strains isolated from the Viking Spacecraft.</title>
        <authorList>
            <person name="Seuylemezian A."/>
            <person name="Cooper K."/>
            <person name="Vaishampayan P."/>
        </authorList>
    </citation>
    <scope>NUCLEOTIDE SEQUENCE [LARGE SCALE GENOMIC DNA]</scope>
    <source>
        <strain evidence="1 2">V1-29</strain>
    </source>
</reference>
<name>A0A2N5M9I4_9BACI</name>
<sequence>MEIPDELNLISVFASIPKRIDKTECFYYDKSTYSFENDNEVFKIIMSPFYQEFTLRVTDKKSNTVLSYLELLSVRKLEVVEDSKDHSAIRLFHGEADRFENVIDISFKPKYKIIFREQNR</sequence>
<evidence type="ECO:0000313" key="1">
    <source>
        <dbReference type="EMBL" id="PLT31012.1"/>
    </source>
</evidence>
<gene>
    <name evidence="1" type="ORF">CUU66_04190</name>
</gene>
<dbReference type="RefSeq" id="WP_101640424.1">
    <property type="nucleotide sequence ID" value="NZ_PGUY01000013.1"/>
</dbReference>
<dbReference type="OrthoDB" id="2940584at2"/>
<organism evidence="1 2">
    <name type="scientific">Peribacillus deserti</name>
    <dbReference type="NCBI Taxonomy" id="673318"/>
    <lineage>
        <taxon>Bacteria</taxon>
        <taxon>Bacillati</taxon>
        <taxon>Bacillota</taxon>
        <taxon>Bacilli</taxon>
        <taxon>Bacillales</taxon>
        <taxon>Bacillaceae</taxon>
        <taxon>Peribacillus</taxon>
    </lineage>
</organism>
<evidence type="ECO:0000313" key="2">
    <source>
        <dbReference type="Proteomes" id="UP000234748"/>
    </source>
</evidence>
<dbReference type="EMBL" id="PGUY01000013">
    <property type="protein sequence ID" value="PLT31012.1"/>
    <property type="molecule type" value="Genomic_DNA"/>
</dbReference>
<accession>A0A2N5M9I4</accession>
<protein>
    <submittedName>
        <fullName evidence="1">Uncharacterized protein</fullName>
    </submittedName>
</protein>
<proteinExistence type="predicted"/>
<dbReference type="Proteomes" id="UP000234748">
    <property type="component" value="Unassembled WGS sequence"/>
</dbReference>
<keyword evidence="2" id="KW-1185">Reference proteome</keyword>
<comment type="caution">
    <text evidence="1">The sequence shown here is derived from an EMBL/GenBank/DDBJ whole genome shotgun (WGS) entry which is preliminary data.</text>
</comment>
<dbReference type="AlphaFoldDB" id="A0A2N5M9I4"/>